<reference evidence="1" key="1">
    <citation type="submission" date="2019-09" db="EMBL/GenBank/DDBJ databases">
        <authorList>
            <person name="Liu L."/>
        </authorList>
    </citation>
    <scope>NUCLEOTIDE SEQUENCE</scope>
    <source>
        <strain evidence="1">A2949</strain>
        <plasmid evidence="1">pA2949</plasmid>
    </source>
</reference>
<accession>A0A6G6AR64</accession>
<sequence length="51" mass="5828">MFLLSCYLTRRQIGITPLENKVNTFFQDETKLLSGGNYSALNCESKEKVLL</sequence>
<organism evidence="1">
    <name type="scientific">Acinetobacter pittii</name>
    <name type="common">Acinetobacter genomosp. 3</name>
    <dbReference type="NCBI Taxonomy" id="48296"/>
    <lineage>
        <taxon>Bacteria</taxon>
        <taxon>Pseudomonadati</taxon>
        <taxon>Pseudomonadota</taxon>
        <taxon>Gammaproteobacteria</taxon>
        <taxon>Moraxellales</taxon>
        <taxon>Moraxellaceae</taxon>
        <taxon>Acinetobacter</taxon>
        <taxon>Acinetobacter calcoaceticus/baumannii complex</taxon>
    </lineage>
</organism>
<evidence type="ECO:0000313" key="1">
    <source>
        <dbReference type="EMBL" id="QID24183.1"/>
    </source>
</evidence>
<keyword evidence="1" id="KW-0614">Plasmid</keyword>
<name>A0A6G6AR64_ACIPI</name>
<protein>
    <submittedName>
        <fullName evidence="1">Uncharacterized protein</fullName>
    </submittedName>
</protein>
<geneLocation type="plasmid" evidence="1">
    <name>pA2949</name>
</geneLocation>
<proteinExistence type="predicted"/>
<dbReference type="AlphaFoldDB" id="A0A6G6AR64"/>
<dbReference type="EMBL" id="MN481287">
    <property type="protein sequence ID" value="QID24183.1"/>
    <property type="molecule type" value="Genomic_DNA"/>
</dbReference>